<evidence type="ECO:0000256" key="5">
    <source>
        <dbReference type="ARBA" id="ARBA00022801"/>
    </source>
</evidence>
<keyword evidence="1 8" id="KW-1003">Cell membrane</keyword>
<comment type="similarity">
    <text evidence="8">Belongs to the AgrB family.</text>
</comment>
<comment type="function">
    <text evidence="8">May be involved in the proteolytic processing of a quorum sensing system signal molecule precursor.</text>
</comment>
<evidence type="ECO:0000256" key="2">
    <source>
        <dbReference type="ARBA" id="ARBA00022654"/>
    </source>
</evidence>
<evidence type="ECO:0000256" key="7">
    <source>
        <dbReference type="ARBA" id="ARBA00023136"/>
    </source>
</evidence>
<comment type="caution">
    <text evidence="9">The sequence shown here is derived from an EMBL/GenBank/DDBJ whole genome shotgun (WGS) entry which is preliminary data.</text>
</comment>
<dbReference type="Proteomes" id="UP000297938">
    <property type="component" value="Unassembled WGS sequence"/>
</dbReference>
<name>A0A5F0MDH3_CARDV</name>
<dbReference type="InterPro" id="IPR006741">
    <property type="entry name" value="AgrB"/>
</dbReference>
<evidence type="ECO:0000256" key="8">
    <source>
        <dbReference type="HAMAP-Rule" id="MF_00784"/>
    </source>
</evidence>
<feature type="transmembrane region" description="Helical" evidence="8">
    <location>
        <begin position="99"/>
        <end position="118"/>
    </location>
</feature>
<keyword evidence="4 8" id="KW-0812">Transmembrane</keyword>
<evidence type="ECO:0000256" key="3">
    <source>
        <dbReference type="ARBA" id="ARBA00022670"/>
    </source>
</evidence>
<keyword evidence="2 8" id="KW-0673">Quorum sensing</keyword>
<evidence type="ECO:0000256" key="6">
    <source>
        <dbReference type="ARBA" id="ARBA00022989"/>
    </source>
</evidence>
<dbReference type="EMBL" id="NRPP01000018">
    <property type="protein sequence ID" value="TFJ23798.1"/>
    <property type="molecule type" value="Genomic_DNA"/>
</dbReference>
<organism evidence="9 10">
    <name type="scientific">Carnobacterium divergens</name>
    <name type="common">Lactobacillus divergens</name>
    <dbReference type="NCBI Taxonomy" id="2748"/>
    <lineage>
        <taxon>Bacteria</taxon>
        <taxon>Bacillati</taxon>
        <taxon>Bacillota</taxon>
        <taxon>Bacilli</taxon>
        <taxon>Lactobacillales</taxon>
        <taxon>Carnobacteriaceae</taxon>
        <taxon>Carnobacterium</taxon>
    </lineage>
</organism>
<gene>
    <name evidence="9" type="ORF">CKN69_12940</name>
</gene>
<reference evidence="9 10" key="1">
    <citation type="journal article" date="2018" name="Int. J. Food Microbiol.">
        <title>Growth of Carnobacterium spp. isolated from chilled vacuum-packaged meat under relevant acidic conditions.</title>
        <authorList>
            <person name="Zhang P."/>
            <person name="Badoni M."/>
            <person name="Ganzle M."/>
            <person name="Yang X."/>
        </authorList>
    </citation>
    <scope>NUCLEOTIDE SEQUENCE [LARGE SCALE GENOMIC DNA]</scope>
    <source>
        <strain evidence="9 10">B2</strain>
    </source>
</reference>
<evidence type="ECO:0000256" key="4">
    <source>
        <dbReference type="ARBA" id="ARBA00022692"/>
    </source>
</evidence>
<keyword evidence="6 8" id="KW-1133">Transmembrane helix</keyword>
<evidence type="ECO:0000256" key="1">
    <source>
        <dbReference type="ARBA" id="ARBA00022475"/>
    </source>
</evidence>
<evidence type="ECO:0000313" key="10">
    <source>
        <dbReference type="Proteomes" id="UP000297938"/>
    </source>
</evidence>
<dbReference type="GO" id="GO:0009372">
    <property type="term" value="P:quorum sensing"/>
    <property type="evidence" value="ECO:0007669"/>
    <property type="project" value="UniProtKB-UniRule"/>
</dbReference>
<dbReference type="AlphaFoldDB" id="A0A5F0MDH3"/>
<evidence type="ECO:0000313" key="9">
    <source>
        <dbReference type="EMBL" id="TFJ23798.1"/>
    </source>
</evidence>
<dbReference type="EC" id="3.4.-.-" evidence="8"/>
<sequence length="195" mass="22511">MTIPKFSEFLLKKMGITSSEKNYDYIQYGLEILLINLSKLTIIYGIAYLTKQLIPTLIVHLSYMLLRRYSFGLHSLSSFVCTVTSIALFNIIPYFFKELILPTPLIFLISFFIFVSIVRYSPADTENNPLVDSAKRKKLRIKSIICCMLLLLIVAFVPATIKTLILLGGVYQALLILPVTYKILKRRYNNYELYE</sequence>
<dbReference type="Pfam" id="PF04647">
    <property type="entry name" value="AgrB"/>
    <property type="match status" value="1"/>
</dbReference>
<proteinExistence type="inferred from homology"/>
<dbReference type="HAMAP" id="MF_00784">
    <property type="entry name" value="AgrB"/>
    <property type="match status" value="1"/>
</dbReference>
<feature type="transmembrane region" description="Helical" evidence="8">
    <location>
        <begin position="71"/>
        <end position="93"/>
    </location>
</feature>
<keyword evidence="3 8" id="KW-0645">Protease</keyword>
<feature type="transmembrane region" description="Helical" evidence="8">
    <location>
        <begin position="139"/>
        <end position="158"/>
    </location>
</feature>
<dbReference type="SMART" id="SM00793">
    <property type="entry name" value="AgrB"/>
    <property type="match status" value="1"/>
</dbReference>
<comment type="subcellular location">
    <subcellularLocation>
        <location evidence="8">Cell membrane</location>
        <topology evidence="8">Multi-pass membrane protein</topology>
    </subcellularLocation>
</comment>
<dbReference type="RefSeq" id="WP_135016880.1">
    <property type="nucleotide sequence ID" value="NZ_CBCPJW010000001.1"/>
</dbReference>
<dbReference type="GO" id="GO:0008233">
    <property type="term" value="F:peptidase activity"/>
    <property type="evidence" value="ECO:0007669"/>
    <property type="project" value="UniProtKB-UniRule"/>
</dbReference>
<feature type="transmembrane region" description="Helical" evidence="8">
    <location>
        <begin position="164"/>
        <end position="184"/>
    </location>
</feature>
<accession>A0A5F0MDH3</accession>
<dbReference type="GO" id="GO:0005886">
    <property type="term" value="C:plasma membrane"/>
    <property type="evidence" value="ECO:0007669"/>
    <property type="project" value="UniProtKB-SubCell"/>
</dbReference>
<dbReference type="GO" id="GO:0006508">
    <property type="term" value="P:proteolysis"/>
    <property type="evidence" value="ECO:0007669"/>
    <property type="project" value="UniProtKB-KW"/>
</dbReference>
<keyword evidence="7 8" id="KW-0472">Membrane</keyword>
<keyword evidence="5 8" id="KW-0378">Hydrolase</keyword>
<protein>
    <recommendedName>
        <fullName evidence="8">Putative AgrB-like protein</fullName>
        <ecNumber evidence="8">3.4.-.-</ecNumber>
    </recommendedName>
</protein>